<dbReference type="Gene3D" id="3.30.930.10">
    <property type="entry name" value="Bira Bifunctional Protein, Domain 2"/>
    <property type="match status" value="1"/>
</dbReference>
<dbReference type="InterPro" id="IPR015807">
    <property type="entry name" value="His-tRNA-ligase"/>
</dbReference>
<evidence type="ECO:0000256" key="1">
    <source>
        <dbReference type="ARBA" id="ARBA00008226"/>
    </source>
</evidence>
<name>A0A2H0FJX0_9BACT</name>
<dbReference type="GO" id="GO:0006427">
    <property type="term" value="P:histidyl-tRNA aminoacylation"/>
    <property type="evidence" value="ECO:0007669"/>
    <property type="project" value="UniProtKB-UniRule"/>
</dbReference>
<evidence type="ECO:0000256" key="5">
    <source>
        <dbReference type="HAMAP-Rule" id="MF_00127"/>
    </source>
</evidence>
<dbReference type="PANTHER" id="PTHR43707:SF1">
    <property type="entry name" value="HISTIDINE--TRNA LIGASE, MITOCHONDRIAL-RELATED"/>
    <property type="match status" value="1"/>
</dbReference>
<dbReference type="PROSITE" id="PS50862">
    <property type="entry name" value="AA_TRNA_LIGASE_II"/>
    <property type="match status" value="1"/>
</dbReference>
<dbReference type="AlphaFoldDB" id="A0A2H0FJX0"/>
<gene>
    <name evidence="5" type="primary">hisS</name>
    <name evidence="9" type="ORF">COW72_02225</name>
</gene>
<keyword evidence="3 5" id="KW-0030">Aminoacyl-tRNA synthetase</keyword>
<dbReference type="InterPro" id="IPR004516">
    <property type="entry name" value="HisRS/HisZ"/>
</dbReference>
<protein>
    <recommendedName>
        <fullName evidence="5">Histidine--tRNA ligase</fullName>
        <ecNumber evidence="5">6.1.1.21</ecNumber>
    </recommendedName>
    <alternativeName>
        <fullName evidence="5">Histidyl-tRNA synthetase</fullName>
        <shortName evidence="5">HisRS</shortName>
    </alternativeName>
</protein>
<feature type="domain" description="Aminoacyl-transfer RNA synthetases class-II family profile" evidence="8">
    <location>
        <begin position="33"/>
        <end position="339"/>
    </location>
</feature>
<dbReference type="InterPro" id="IPR004154">
    <property type="entry name" value="Anticodon-bd"/>
</dbReference>
<sequence length="438" mass="50526">MAPFRKGVQPPKMKKPKFQSPTGMHDILPEEEKYFQKIYEVCKGIADFYQFQKIETPILEETELFSKGTGLTTDIVQKQMYSLRTKGGDYLTLRPEFTPGIVRAYIEHGMFNLPQPVKLWYFGPTFRYEKPQAGRFRQFWQFGFDVFGEESSVIDAQIIQIFYNILKELKLKNLIVEINSIGDGQCRPYYKKLLLSYFKSREVSLCADCRRRLRENPLRVLDCKEEKCQRIVSQAPQMVDHLCDECKAHFKEVLEFLDEIELPYRLNPYLVRGLDYYTKTVFEIYEESTEGRTQGALTGGGRYDTLVKLLGGKDTPTVGASAGIERIIAAIKTKAIRLPQESRPKIFLAQLGTLAKRKSLRLLEDFRKAKIQVAESFGRDSLKAQMARADKIEVSHTLILGQREALEGTIIIRDMATGGQEIVKLDKIIREMKKRLKK</sequence>
<dbReference type="PANTHER" id="PTHR43707">
    <property type="entry name" value="HISTIDYL-TRNA SYNTHETASE"/>
    <property type="match status" value="1"/>
</dbReference>
<keyword evidence="5 9" id="KW-0436">Ligase</keyword>
<dbReference type="InterPro" id="IPR041715">
    <property type="entry name" value="HisRS-like_core"/>
</dbReference>
<evidence type="ECO:0000256" key="6">
    <source>
        <dbReference type="PIRSR" id="PIRSR001549-1"/>
    </source>
</evidence>
<dbReference type="Gene3D" id="3.40.50.800">
    <property type="entry name" value="Anticodon-binding domain"/>
    <property type="match status" value="1"/>
</dbReference>
<dbReference type="SUPFAM" id="SSF52954">
    <property type="entry name" value="Class II aaRS ABD-related"/>
    <property type="match status" value="1"/>
</dbReference>
<dbReference type="GO" id="GO:0005737">
    <property type="term" value="C:cytoplasm"/>
    <property type="evidence" value="ECO:0007669"/>
    <property type="project" value="UniProtKB-SubCell"/>
</dbReference>
<feature type="binding site" evidence="6">
    <location>
        <begin position="96"/>
        <end position="98"/>
    </location>
    <ligand>
        <name>L-histidine</name>
        <dbReference type="ChEBI" id="CHEBI:57595"/>
    </ligand>
</feature>
<feature type="binding site" evidence="6">
    <location>
        <position position="145"/>
    </location>
    <ligand>
        <name>L-histidine</name>
        <dbReference type="ChEBI" id="CHEBI:57595"/>
    </ligand>
</feature>
<keyword evidence="5" id="KW-0963">Cytoplasm</keyword>
<evidence type="ECO:0000256" key="7">
    <source>
        <dbReference type="SAM" id="MobiDB-lite"/>
    </source>
</evidence>
<keyword evidence="5" id="KW-0067">ATP-binding</keyword>
<proteinExistence type="inferred from homology"/>
<accession>A0A2H0FJX0</accession>
<dbReference type="Pfam" id="PF03129">
    <property type="entry name" value="HGTP_anticodon"/>
    <property type="match status" value="1"/>
</dbReference>
<dbReference type="InterPro" id="IPR045864">
    <property type="entry name" value="aa-tRNA-synth_II/BPL/LPL"/>
</dbReference>
<dbReference type="NCBIfam" id="TIGR00442">
    <property type="entry name" value="hisS"/>
    <property type="match status" value="1"/>
</dbReference>
<feature type="region of interest" description="Disordered" evidence="7">
    <location>
        <begin position="1"/>
        <end position="23"/>
    </location>
</feature>
<organism evidence="9 10">
    <name type="scientific">Candidatus Nealsonbacteria bacterium CG18_big_fil_WC_8_21_14_2_50_37_10</name>
    <dbReference type="NCBI Taxonomy" id="1974717"/>
    <lineage>
        <taxon>Bacteria</taxon>
        <taxon>Candidatus Nealsoniibacteriota</taxon>
    </lineage>
</organism>
<dbReference type="Proteomes" id="UP000230778">
    <property type="component" value="Unassembled WGS sequence"/>
</dbReference>
<evidence type="ECO:0000313" key="9">
    <source>
        <dbReference type="EMBL" id="PIQ06210.1"/>
    </source>
</evidence>
<evidence type="ECO:0000256" key="2">
    <source>
        <dbReference type="ARBA" id="ARBA00022741"/>
    </source>
</evidence>
<dbReference type="GO" id="GO:0005524">
    <property type="term" value="F:ATP binding"/>
    <property type="evidence" value="ECO:0007669"/>
    <property type="project" value="UniProtKB-UniRule"/>
</dbReference>
<evidence type="ECO:0000256" key="3">
    <source>
        <dbReference type="ARBA" id="ARBA00023146"/>
    </source>
</evidence>
<keyword evidence="2 5" id="KW-0547">Nucleotide-binding</keyword>
<dbReference type="CDD" id="cd00773">
    <property type="entry name" value="HisRS-like_core"/>
    <property type="match status" value="1"/>
</dbReference>
<dbReference type="EMBL" id="PCUC01000119">
    <property type="protein sequence ID" value="PIQ06210.1"/>
    <property type="molecule type" value="Genomic_DNA"/>
</dbReference>
<evidence type="ECO:0000259" key="8">
    <source>
        <dbReference type="PROSITE" id="PS50862"/>
    </source>
</evidence>
<comment type="subunit">
    <text evidence="5">Homodimer.</text>
</comment>
<dbReference type="EC" id="6.1.1.21" evidence="5"/>
<reference evidence="9 10" key="1">
    <citation type="submission" date="2017-09" db="EMBL/GenBank/DDBJ databases">
        <title>Depth-based differentiation of microbial function through sediment-hosted aquifers and enrichment of novel symbionts in the deep terrestrial subsurface.</title>
        <authorList>
            <person name="Probst A.J."/>
            <person name="Ladd B."/>
            <person name="Jarett J.K."/>
            <person name="Geller-Mcgrath D.E."/>
            <person name="Sieber C.M."/>
            <person name="Emerson J.B."/>
            <person name="Anantharaman K."/>
            <person name="Thomas B.C."/>
            <person name="Malmstrom R."/>
            <person name="Stieglmeier M."/>
            <person name="Klingl A."/>
            <person name="Woyke T."/>
            <person name="Ryan C.M."/>
            <person name="Banfield J.F."/>
        </authorList>
    </citation>
    <scope>NUCLEOTIDE SEQUENCE [LARGE SCALE GENOMIC DNA]</scope>
    <source>
        <strain evidence="9">CG18_big_fil_WC_8_21_14_2_50_37_10</strain>
    </source>
</reference>
<comment type="similarity">
    <text evidence="1 5">Belongs to the class-II aminoacyl-tRNA synthetase family.</text>
</comment>
<dbReference type="InterPro" id="IPR036621">
    <property type="entry name" value="Anticodon-bd_dom_sf"/>
</dbReference>
<evidence type="ECO:0000256" key="4">
    <source>
        <dbReference type="ARBA" id="ARBA00047639"/>
    </source>
</evidence>
<dbReference type="HAMAP" id="MF_00127">
    <property type="entry name" value="His_tRNA_synth"/>
    <property type="match status" value="1"/>
</dbReference>
<dbReference type="GO" id="GO:0004821">
    <property type="term" value="F:histidine-tRNA ligase activity"/>
    <property type="evidence" value="ECO:0007669"/>
    <property type="project" value="UniProtKB-UniRule"/>
</dbReference>
<evidence type="ECO:0000313" key="10">
    <source>
        <dbReference type="Proteomes" id="UP000230778"/>
    </source>
</evidence>
<dbReference type="Pfam" id="PF13393">
    <property type="entry name" value="tRNA-synt_His"/>
    <property type="match status" value="1"/>
</dbReference>
<feature type="binding site" evidence="6">
    <location>
        <position position="272"/>
    </location>
    <ligand>
        <name>L-histidine</name>
        <dbReference type="ChEBI" id="CHEBI:57595"/>
    </ligand>
</feature>
<keyword evidence="5" id="KW-0648">Protein biosynthesis</keyword>
<dbReference type="SUPFAM" id="SSF55681">
    <property type="entry name" value="Class II aaRS and biotin synthetases"/>
    <property type="match status" value="1"/>
</dbReference>
<feature type="binding site" evidence="6">
    <location>
        <begin position="276"/>
        <end position="277"/>
    </location>
    <ligand>
        <name>L-histidine</name>
        <dbReference type="ChEBI" id="CHEBI:57595"/>
    </ligand>
</feature>
<dbReference type="InterPro" id="IPR006195">
    <property type="entry name" value="aa-tRNA-synth_II"/>
</dbReference>
<comment type="catalytic activity">
    <reaction evidence="4 5">
        <text>tRNA(His) + L-histidine + ATP = L-histidyl-tRNA(His) + AMP + diphosphate + H(+)</text>
        <dbReference type="Rhea" id="RHEA:17313"/>
        <dbReference type="Rhea" id="RHEA-COMP:9665"/>
        <dbReference type="Rhea" id="RHEA-COMP:9689"/>
        <dbReference type="ChEBI" id="CHEBI:15378"/>
        <dbReference type="ChEBI" id="CHEBI:30616"/>
        <dbReference type="ChEBI" id="CHEBI:33019"/>
        <dbReference type="ChEBI" id="CHEBI:57595"/>
        <dbReference type="ChEBI" id="CHEBI:78442"/>
        <dbReference type="ChEBI" id="CHEBI:78527"/>
        <dbReference type="ChEBI" id="CHEBI:456215"/>
        <dbReference type="EC" id="6.1.1.21"/>
    </reaction>
</comment>
<feature type="binding site" evidence="6">
    <location>
        <position position="127"/>
    </location>
    <ligand>
        <name>L-histidine</name>
        <dbReference type="ChEBI" id="CHEBI:57595"/>
    </ligand>
</feature>
<dbReference type="PIRSF" id="PIRSF001549">
    <property type="entry name" value="His-tRNA_synth"/>
    <property type="match status" value="1"/>
</dbReference>
<feature type="binding site" evidence="6">
    <location>
        <position position="141"/>
    </location>
    <ligand>
        <name>L-histidine</name>
        <dbReference type="ChEBI" id="CHEBI:57595"/>
    </ligand>
</feature>
<comment type="caution">
    <text evidence="9">The sequence shown here is derived from an EMBL/GenBank/DDBJ whole genome shotgun (WGS) entry which is preliminary data.</text>
</comment>
<comment type="subcellular location">
    <subcellularLocation>
        <location evidence="5">Cytoplasm</location>
    </subcellularLocation>
</comment>